<proteinExistence type="predicted"/>
<gene>
    <name evidence="1" type="ORF">ELS19_10235</name>
</gene>
<protein>
    <submittedName>
        <fullName evidence="1">Uncharacterized protein</fullName>
    </submittedName>
</protein>
<sequence length="65" mass="7174">MRNGATVQWWTCLGSVHERFVTDAALAGDNVVNSVSLFIASKQYSKTIGWLGAWYPDFASTTHPL</sequence>
<evidence type="ECO:0000313" key="1">
    <source>
        <dbReference type="EMBL" id="RYJ14299.1"/>
    </source>
</evidence>
<evidence type="ECO:0000313" key="2">
    <source>
        <dbReference type="Proteomes" id="UP000294028"/>
    </source>
</evidence>
<reference evidence="1 2" key="1">
    <citation type="submission" date="2018-12" db="EMBL/GenBank/DDBJ databases">
        <title>Genome analysis provides insights into bioremediation potentialities of Halogeometricum borinquense strain N11.</title>
        <authorList>
            <person name="Najjari A."/>
            <person name="Youssef N."/>
            <person name="Fhoula I."/>
            <person name="Ben Dhia O."/>
            <person name="Mahjoubi M."/>
            <person name="Ouzari H.I."/>
            <person name="Cherif A."/>
        </authorList>
    </citation>
    <scope>NUCLEOTIDE SEQUENCE [LARGE SCALE GENOMIC DNA]</scope>
    <source>
        <strain evidence="1 2">N11</strain>
    </source>
</reference>
<name>A0A482TQS2_9EURY</name>
<dbReference type="EMBL" id="RZHH01000002">
    <property type="protein sequence ID" value="RYJ14299.1"/>
    <property type="molecule type" value="Genomic_DNA"/>
</dbReference>
<accession>A0A482TQS2</accession>
<comment type="caution">
    <text evidence="1">The sequence shown here is derived from an EMBL/GenBank/DDBJ whole genome shotgun (WGS) entry which is preliminary data.</text>
</comment>
<dbReference type="AlphaFoldDB" id="A0A482TQS2"/>
<dbReference type="Proteomes" id="UP000294028">
    <property type="component" value="Unassembled WGS sequence"/>
</dbReference>
<organism evidence="1 2">
    <name type="scientific">Halogeometricum borinquense</name>
    <dbReference type="NCBI Taxonomy" id="60847"/>
    <lineage>
        <taxon>Archaea</taxon>
        <taxon>Methanobacteriati</taxon>
        <taxon>Methanobacteriota</taxon>
        <taxon>Stenosarchaea group</taxon>
        <taxon>Halobacteria</taxon>
        <taxon>Halobacteriales</taxon>
        <taxon>Haloferacaceae</taxon>
        <taxon>Halogeometricum</taxon>
    </lineage>
</organism>